<feature type="chain" id="PRO_5013390540" evidence="1">
    <location>
        <begin position="23"/>
        <end position="174"/>
    </location>
</feature>
<sequence length="174" mass="20008">MKKTIKLLTLVLTMFLSTAVFAQECEYEINEVDKFTKEKKVVTKPVMVAKSLKIAKILKIKTVKWKVKNENNRKYLMTSYNLSKGSIVMVGSEKLILLLRNNESISLNINSLIPNMQGKFNSYVAEFTYNLTDEDLAKLVKYDVKDIRVEAMINGFDYNLIDEVSTKSIFKCIN</sequence>
<dbReference type="KEGG" id="mbas:ALGA_3363"/>
<name>A0A1Y1CQY7_9BACT</name>
<reference evidence="3" key="2">
    <citation type="journal article" date="2020" name="Antonie Van Leeuwenhoek">
        <title>Labilibaculum antarcticum sp. nov., a novel facultative anaerobic, psychrotorelant bacterium isolated from marine sediment of Antarctica.</title>
        <authorList>
            <person name="Watanabe M."/>
            <person name="Kojima H."/>
            <person name="Fukui M."/>
        </authorList>
    </citation>
    <scope>NUCLEOTIDE SEQUENCE [LARGE SCALE GENOMIC DNA]</scope>
    <source>
        <strain evidence="3">SPP2</strain>
    </source>
</reference>
<evidence type="ECO:0000313" key="3">
    <source>
        <dbReference type="Proteomes" id="UP000218267"/>
    </source>
</evidence>
<dbReference type="Proteomes" id="UP000218267">
    <property type="component" value="Chromosome"/>
</dbReference>
<accession>A0A1Y1CQY7</accession>
<protein>
    <submittedName>
        <fullName evidence="2">Uncharacterized protein</fullName>
    </submittedName>
</protein>
<dbReference type="EMBL" id="AP018042">
    <property type="protein sequence ID" value="BAX81661.1"/>
    <property type="molecule type" value="Genomic_DNA"/>
</dbReference>
<proteinExistence type="predicted"/>
<dbReference type="AlphaFoldDB" id="A0A1Y1CQY7"/>
<reference evidence="2 3" key="1">
    <citation type="journal article" date="2018" name="Mar. Genomics">
        <title>Complete genome sequence of Marinifilaceae bacterium strain SPP2, isolated from the Antarctic marine sediment.</title>
        <authorList>
            <person name="Watanabe M."/>
            <person name="Kojima H."/>
            <person name="Fukui M."/>
        </authorList>
    </citation>
    <scope>NUCLEOTIDE SEQUENCE [LARGE SCALE GENOMIC DNA]</scope>
    <source>
        <strain evidence="2 3">SPP2</strain>
    </source>
</reference>
<feature type="signal peptide" evidence="1">
    <location>
        <begin position="1"/>
        <end position="22"/>
    </location>
</feature>
<dbReference type="RefSeq" id="WP_096431266.1">
    <property type="nucleotide sequence ID" value="NZ_AP018042.1"/>
</dbReference>
<keyword evidence="1" id="KW-0732">Signal</keyword>
<evidence type="ECO:0000313" key="2">
    <source>
        <dbReference type="EMBL" id="BAX81661.1"/>
    </source>
</evidence>
<organism evidence="2 3">
    <name type="scientific">Labilibaculum antarcticum</name>
    <dbReference type="NCBI Taxonomy" id="1717717"/>
    <lineage>
        <taxon>Bacteria</taxon>
        <taxon>Pseudomonadati</taxon>
        <taxon>Bacteroidota</taxon>
        <taxon>Bacteroidia</taxon>
        <taxon>Marinilabiliales</taxon>
        <taxon>Marinifilaceae</taxon>
        <taxon>Labilibaculum</taxon>
    </lineage>
</organism>
<evidence type="ECO:0000256" key="1">
    <source>
        <dbReference type="SAM" id="SignalP"/>
    </source>
</evidence>
<gene>
    <name evidence="2" type="ORF">ALGA_3363</name>
</gene>
<keyword evidence="3" id="KW-1185">Reference proteome</keyword>